<dbReference type="PANTHER" id="PTHR45943:SF1">
    <property type="entry name" value="E3 UBIQUITIN-PROTEIN LIGASE MYCBP2"/>
    <property type="match status" value="1"/>
</dbReference>
<proteinExistence type="predicted"/>
<feature type="compositionally biased region" description="Polar residues" evidence="1">
    <location>
        <begin position="226"/>
        <end position="238"/>
    </location>
</feature>
<gene>
    <name evidence="2" type="ORF">BRAFLDRAFT_81486</name>
</gene>
<dbReference type="AlphaFoldDB" id="C3ZT13"/>
<dbReference type="eggNOG" id="KOG1428">
    <property type="taxonomic scope" value="Eukaryota"/>
</dbReference>
<evidence type="ECO:0000313" key="2">
    <source>
        <dbReference type="EMBL" id="EEN44358.1"/>
    </source>
</evidence>
<accession>C3ZT13</accession>
<sequence>MAAAVVPVASSSRTQPDVLLSGAALSGRFHRLFASPAIQESVPARASPTKKKTRRKAKPKTKEKTKGGTTSSNGNESIPFQVPTIEIPGNASAFNVYAHIRQAVLDRQTRETARILATLTSEKRAAESDSEDETEDQVKEVIPKLPRIVGIGLCGVFELIRETRLSHPPLCARALQALLDMLQGQQPEGLRNEPADVIGRFVTVKHASEVDGQEAGNEAMAPVSVQKGNIKQSQQMAA</sequence>
<dbReference type="STRING" id="7739.C3ZT13"/>
<evidence type="ECO:0000256" key="1">
    <source>
        <dbReference type="SAM" id="MobiDB-lite"/>
    </source>
</evidence>
<dbReference type="InParanoid" id="C3ZT13"/>
<feature type="region of interest" description="Disordered" evidence="1">
    <location>
        <begin position="36"/>
        <end position="79"/>
    </location>
</feature>
<feature type="region of interest" description="Disordered" evidence="1">
    <location>
        <begin position="212"/>
        <end position="238"/>
    </location>
</feature>
<dbReference type="PANTHER" id="PTHR45943">
    <property type="entry name" value="E3 UBIQUITIN-PROTEIN LIGASE MYCBP2"/>
    <property type="match status" value="1"/>
</dbReference>
<dbReference type="EMBL" id="GG666675">
    <property type="protein sequence ID" value="EEN44358.1"/>
    <property type="molecule type" value="Genomic_DNA"/>
</dbReference>
<organism>
    <name type="scientific">Branchiostoma floridae</name>
    <name type="common">Florida lancelet</name>
    <name type="synonym">Amphioxus</name>
    <dbReference type="NCBI Taxonomy" id="7739"/>
    <lineage>
        <taxon>Eukaryota</taxon>
        <taxon>Metazoa</taxon>
        <taxon>Chordata</taxon>
        <taxon>Cephalochordata</taxon>
        <taxon>Leptocardii</taxon>
        <taxon>Amphioxiformes</taxon>
        <taxon>Branchiostomatidae</taxon>
        <taxon>Branchiostoma</taxon>
    </lineage>
</organism>
<feature type="compositionally biased region" description="Low complexity" evidence="1">
    <location>
        <begin position="67"/>
        <end position="76"/>
    </location>
</feature>
<reference evidence="2" key="1">
    <citation type="journal article" date="2008" name="Nature">
        <title>The amphioxus genome and the evolution of the chordate karyotype.</title>
        <authorList>
            <consortium name="US DOE Joint Genome Institute (JGI-PGF)"/>
            <person name="Putnam N.H."/>
            <person name="Butts T."/>
            <person name="Ferrier D.E.K."/>
            <person name="Furlong R.F."/>
            <person name="Hellsten U."/>
            <person name="Kawashima T."/>
            <person name="Robinson-Rechavi M."/>
            <person name="Shoguchi E."/>
            <person name="Terry A."/>
            <person name="Yu J.-K."/>
            <person name="Benito-Gutierrez E.L."/>
            <person name="Dubchak I."/>
            <person name="Garcia-Fernandez J."/>
            <person name="Gibson-Brown J.J."/>
            <person name="Grigoriev I.V."/>
            <person name="Horton A.C."/>
            <person name="de Jong P.J."/>
            <person name="Jurka J."/>
            <person name="Kapitonov V.V."/>
            <person name="Kohara Y."/>
            <person name="Kuroki Y."/>
            <person name="Lindquist E."/>
            <person name="Lucas S."/>
            <person name="Osoegawa K."/>
            <person name="Pennacchio L.A."/>
            <person name="Salamov A.A."/>
            <person name="Satou Y."/>
            <person name="Sauka-Spengler T."/>
            <person name="Schmutz J."/>
            <person name="Shin-I T."/>
            <person name="Toyoda A."/>
            <person name="Bronner-Fraser M."/>
            <person name="Fujiyama A."/>
            <person name="Holland L.Z."/>
            <person name="Holland P.W.H."/>
            <person name="Satoh N."/>
            <person name="Rokhsar D.S."/>
        </authorList>
    </citation>
    <scope>NUCLEOTIDE SEQUENCE [LARGE SCALE GENOMIC DNA]</scope>
    <source>
        <strain evidence="2">S238N-H82</strain>
        <tissue evidence="2">Testes</tissue>
    </source>
</reference>
<name>C3ZT13_BRAFL</name>
<feature type="compositionally biased region" description="Basic residues" evidence="1">
    <location>
        <begin position="48"/>
        <end position="59"/>
    </location>
</feature>
<protein>
    <submittedName>
        <fullName evidence="2">Uncharacterized protein</fullName>
    </submittedName>
</protein>